<dbReference type="GO" id="GO:0015031">
    <property type="term" value="P:protein transport"/>
    <property type="evidence" value="ECO:0007669"/>
    <property type="project" value="UniProtKB-KW"/>
</dbReference>
<evidence type="ECO:0000256" key="9">
    <source>
        <dbReference type="ARBA" id="ARBA00022927"/>
    </source>
</evidence>
<keyword evidence="12 13" id="KW-0472">Membrane</keyword>
<evidence type="ECO:0000256" key="6">
    <source>
        <dbReference type="ARBA" id="ARBA00022448"/>
    </source>
</evidence>
<dbReference type="GO" id="GO:0005886">
    <property type="term" value="C:plasma membrane"/>
    <property type="evidence" value="ECO:0007669"/>
    <property type="project" value="UniProtKB-SubCell"/>
</dbReference>
<evidence type="ECO:0000256" key="13">
    <source>
        <dbReference type="SAM" id="Phobius"/>
    </source>
</evidence>
<gene>
    <name evidence="14" type="ORF">SAMN05444581_104177</name>
</gene>
<proteinExistence type="inferred from homology"/>
<dbReference type="Proteomes" id="UP000198755">
    <property type="component" value="Unassembled WGS sequence"/>
</dbReference>
<dbReference type="Pfam" id="PF02699">
    <property type="entry name" value="YajC"/>
    <property type="match status" value="1"/>
</dbReference>
<evidence type="ECO:0000256" key="3">
    <source>
        <dbReference type="ARBA" id="ARBA00006742"/>
    </source>
</evidence>
<evidence type="ECO:0000256" key="10">
    <source>
        <dbReference type="ARBA" id="ARBA00022989"/>
    </source>
</evidence>
<name>A0A1I3XYJ5_9HYPH</name>
<organism evidence="14 15">
    <name type="scientific">Methylocapsa palsarum</name>
    <dbReference type="NCBI Taxonomy" id="1612308"/>
    <lineage>
        <taxon>Bacteria</taxon>
        <taxon>Pseudomonadati</taxon>
        <taxon>Pseudomonadota</taxon>
        <taxon>Alphaproteobacteria</taxon>
        <taxon>Hyphomicrobiales</taxon>
        <taxon>Beijerinckiaceae</taxon>
        <taxon>Methylocapsa</taxon>
    </lineage>
</organism>
<evidence type="ECO:0000256" key="5">
    <source>
        <dbReference type="ARBA" id="ARBA00014962"/>
    </source>
</evidence>
<dbReference type="SMART" id="SM01323">
    <property type="entry name" value="YajC"/>
    <property type="match status" value="1"/>
</dbReference>
<feature type="transmembrane region" description="Helical" evidence="13">
    <location>
        <begin position="20"/>
        <end position="39"/>
    </location>
</feature>
<comment type="subunit">
    <text evidence="4">Part of the SecDF-YidC-YajC translocase complex. The SecDF-YidC-YajC translocase forms a supercomplex with SecYEG, called the holo-translocon (HTL).</text>
</comment>
<dbReference type="InterPro" id="IPR003849">
    <property type="entry name" value="Preprotein_translocase_YajC"/>
</dbReference>
<evidence type="ECO:0000313" key="15">
    <source>
        <dbReference type="Proteomes" id="UP000198755"/>
    </source>
</evidence>
<dbReference type="PANTHER" id="PTHR33909:SF1">
    <property type="entry name" value="SEC TRANSLOCON ACCESSORY COMPLEX SUBUNIT YAJC"/>
    <property type="match status" value="1"/>
</dbReference>
<keyword evidence="8 13" id="KW-0812">Transmembrane</keyword>
<comment type="subcellular location">
    <subcellularLocation>
        <location evidence="2">Cell membrane</location>
        <topology evidence="2">Single-pass membrane protein</topology>
    </subcellularLocation>
</comment>
<dbReference type="NCBIfam" id="TIGR00739">
    <property type="entry name" value="yajC"/>
    <property type="match status" value="1"/>
</dbReference>
<reference evidence="14 15" key="1">
    <citation type="submission" date="2016-10" db="EMBL/GenBank/DDBJ databases">
        <authorList>
            <person name="de Groot N.N."/>
        </authorList>
    </citation>
    <scope>NUCLEOTIDE SEQUENCE [LARGE SCALE GENOMIC DNA]</scope>
    <source>
        <strain evidence="14 15">NE2</strain>
    </source>
</reference>
<keyword evidence="7" id="KW-1003">Cell membrane</keyword>
<dbReference type="EMBL" id="FOSN01000004">
    <property type="protein sequence ID" value="SFK24648.1"/>
    <property type="molecule type" value="Genomic_DNA"/>
</dbReference>
<comment type="similarity">
    <text evidence="3">Belongs to the YajC family.</text>
</comment>
<dbReference type="PRINTS" id="PR01853">
    <property type="entry name" value="YAJCTRNLCASE"/>
</dbReference>
<evidence type="ECO:0000256" key="7">
    <source>
        <dbReference type="ARBA" id="ARBA00022475"/>
    </source>
</evidence>
<keyword evidence="10 13" id="KW-1133">Transmembrane helix</keyword>
<evidence type="ECO:0000313" key="14">
    <source>
        <dbReference type="EMBL" id="SFK24648.1"/>
    </source>
</evidence>
<dbReference type="PANTHER" id="PTHR33909">
    <property type="entry name" value="SEC TRANSLOCON ACCESSORY COMPLEX SUBUNIT YAJC"/>
    <property type="match status" value="1"/>
</dbReference>
<keyword evidence="6" id="KW-0813">Transport</keyword>
<keyword evidence="9" id="KW-0653">Protein transport</keyword>
<sequence>MFTSAFAQAAGGPQGAPGDMLLQLVPFALILVIMYFLIIRPQQKRAKDHADLVKNMRRGDSVVTNGGLIGKITRVVDENEIELEIAPNVRVRVARGMITDVRSKSEPVKDQA</sequence>
<evidence type="ECO:0000256" key="2">
    <source>
        <dbReference type="ARBA" id="ARBA00004162"/>
    </source>
</evidence>
<evidence type="ECO:0000256" key="8">
    <source>
        <dbReference type="ARBA" id="ARBA00022692"/>
    </source>
</evidence>
<evidence type="ECO:0000256" key="12">
    <source>
        <dbReference type="ARBA" id="ARBA00023136"/>
    </source>
</evidence>
<dbReference type="AlphaFoldDB" id="A0A1I3XYJ5"/>
<evidence type="ECO:0000256" key="1">
    <source>
        <dbReference type="ARBA" id="ARBA00002061"/>
    </source>
</evidence>
<accession>A0A1I3XYJ5</accession>
<keyword evidence="11" id="KW-0811">Translocation</keyword>
<evidence type="ECO:0000256" key="4">
    <source>
        <dbReference type="ARBA" id="ARBA00011718"/>
    </source>
</evidence>
<dbReference type="STRING" id="1612308.SAMN05444581_104177"/>
<comment type="function">
    <text evidence="1">The SecYEG-SecDF-YajC-YidC holo-translocon (HTL) protein secretase/insertase is a supercomplex required for protein secretion, insertion of proteins into membranes, and assembly of membrane protein complexes. While the SecYEG complex is essential for assembly of a number of proteins and complexes, the SecDF-YajC-YidC subcomplex facilitates these functions.</text>
</comment>
<evidence type="ECO:0000256" key="11">
    <source>
        <dbReference type="ARBA" id="ARBA00023010"/>
    </source>
</evidence>
<keyword evidence="15" id="KW-1185">Reference proteome</keyword>
<protein>
    <recommendedName>
        <fullName evidence="5">Sec translocon accessory complex subunit YajC</fullName>
    </recommendedName>
</protein>